<accession>A0A1B7LY28</accession>
<dbReference type="OrthoDB" id="4350621at2"/>
<evidence type="ECO:0000313" key="4">
    <source>
        <dbReference type="EMBL" id="OAV60137.1"/>
    </source>
</evidence>
<feature type="region of interest" description="Disordered" evidence="1">
    <location>
        <begin position="71"/>
        <end position="139"/>
    </location>
</feature>
<organism evidence="4 5">
    <name type="scientific">Enteractinococcus helveticum</name>
    <dbReference type="NCBI Taxonomy" id="1837282"/>
    <lineage>
        <taxon>Bacteria</taxon>
        <taxon>Bacillati</taxon>
        <taxon>Actinomycetota</taxon>
        <taxon>Actinomycetes</taxon>
        <taxon>Micrococcales</taxon>
        <taxon>Micrococcaceae</taxon>
    </lineage>
</organism>
<dbReference type="Gene3D" id="3.30.70.2390">
    <property type="match status" value="1"/>
</dbReference>
<keyword evidence="2" id="KW-0472">Membrane</keyword>
<evidence type="ECO:0000313" key="5">
    <source>
        <dbReference type="Proteomes" id="UP000078292"/>
    </source>
</evidence>
<sequence>MSQDLKPTSQFPRDRFDDVDPYTTQQGAHRKEFSTPKGTGQLNAIILAGGAALAIGVGSFLWLAPSDPLNMASPEPTETASAPVEEATAEPEPTEEPGELLEPEPVEEPEVEEPEVEEPEESPTDEPTEEETDEPEEEVDYSLPISVYNASSIQGYAASIAQELGGAGFNVPVADNWTGNVPSQTTVYFSSNEATALAVADEVGAVAVYEPTVEGVLVVLTAN</sequence>
<keyword evidence="2" id="KW-1133">Transmembrane helix</keyword>
<feature type="transmembrane region" description="Helical" evidence="2">
    <location>
        <begin position="44"/>
        <end position="64"/>
    </location>
</feature>
<evidence type="ECO:0000256" key="2">
    <source>
        <dbReference type="SAM" id="Phobius"/>
    </source>
</evidence>
<feature type="compositionally biased region" description="Low complexity" evidence="1">
    <location>
        <begin position="74"/>
        <end position="86"/>
    </location>
</feature>
<evidence type="ECO:0000256" key="1">
    <source>
        <dbReference type="SAM" id="MobiDB-lite"/>
    </source>
</evidence>
<reference evidence="4 5" key="1">
    <citation type="submission" date="2016-04" db="EMBL/GenBank/DDBJ databases">
        <title>First whole genome shotgun sequence of the bacterium Enteractinococcus sp. strain UASWS1574.</title>
        <authorList>
            <person name="Crovadore J."/>
            <person name="Chablais R."/>
            <person name="Lefort F."/>
        </authorList>
    </citation>
    <scope>NUCLEOTIDE SEQUENCE [LARGE SCALE GENOMIC DNA]</scope>
    <source>
        <strain evidence="4 5">UASWS1574</strain>
    </source>
</reference>
<evidence type="ECO:0000259" key="3">
    <source>
        <dbReference type="Pfam" id="PF13399"/>
    </source>
</evidence>
<gene>
    <name evidence="4" type="ORF">A6F49_12100</name>
</gene>
<dbReference type="STRING" id="1837282.A6F49_12100"/>
<dbReference type="EMBL" id="LXEY01000020">
    <property type="protein sequence ID" value="OAV60137.1"/>
    <property type="molecule type" value="Genomic_DNA"/>
</dbReference>
<feature type="domain" description="LytR/CpsA/Psr regulator C-terminal" evidence="3">
    <location>
        <begin position="143"/>
        <end position="221"/>
    </location>
</feature>
<keyword evidence="5" id="KW-1185">Reference proteome</keyword>
<keyword evidence="2" id="KW-0812">Transmembrane</keyword>
<dbReference type="InterPro" id="IPR027381">
    <property type="entry name" value="LytR/CpsA/Psr_C"/>
</dbReference>
<feature type="compositionally biased region" description="Polar residues" evidence="1">
    <location>
        <begin position="1"/>
        <end position="11"/>
    </location>
</feature>
<protein>
    <recommendedName>
        <fullName evidence="3">LytR/CpsA/Psr regulator C-terminal domain-containing protein</fullName>
    </recommendedName>
</protein>
<comment type="caution">
    <text evidence="4">The sequence shown here is derived from an EMBL/GenBank/DDBJ whole genome shotgun (WGS) entry which is preliminary data.</text>
</comment>
<feature type="compositionally biased region" description="Acidic residues" evidence="1">
    <location>
        <begin position="87"/>
        <end position="139"/>
    </location>
</feature>
<feature type="region of interest" description="Disordered" evidence="1">
    <location>
        <begin position="1"/>
        <end position="37"/>
    </location>
</feature>
<dbReference type="RefSeq" id="WP_043057514.1">
    <property type="nucleotide sequence ID" value="NZ_LXEY01000020.1"/>
</dbReference>
<dbReference type="AlphaFoldDB" id="A0A1B7LY28"/>
<proteinExistence type="predicted"/>
<dbReference type="Proteomes" id="UP000078292">
    <property type="component" value="Unassembled WGS sequence"/>
</dbReference>
<dbReference type="Pfam" id="PF13399">
    <property type="entry name" value="LytR_C"/>
    <property type="match status" value="1"/>
</dbReference>
<name>A0A1B7LY28_9MICC</name>